<evidence type="ECO:0000256" key="12">
    <source>
        <dbReference type="ARBA" id="ARBA00023146"/>
    </source>
</evidence>
<dbReference type="InterPro" id="IPR018163">
    <property type="entry name" value="Thr/Ala-tRNA-synth_IIc_edit"/>
</dbReference>
<evidence type="ECO:0000256" key="2">
    <source>
        <dbReference type="ARBA" id="ARBA00013163"/>
    </source>
</evidence>
<dbReference type="EC" id="6.1.1.3" evidence="2"/>
<dbReference type="FunFam" id="3.40.50.800:FF:000001">
    <property type="entry name" value="Threonine--tRNA ligase"/>
    <property type="match status" value="1"/>
</dbReference>
<evidence type="ECO:0000256" key="8">
    <source>
        <dbReference type="ARBA" id="ARBA00022833"/>
    </source>
</evidence>
<dbReference type="InterPro" id="IPR012947">
    <property type="entry name" value="tRNA_SAD"/>
</dbReference>
<dbReference type="FunFam" id="3.30.980.10:FF:000005">
    <property type="entry name" value="Threonyl-tRNA synthetase, mitochondrial"/>
    <property type="match status" value="1"/>
</dbReference>
<dbReference type="InterPro" id="IPR004154">
    <property type="entry name" value="Anticodon-bd"/>
</dbReference>
<dbReference type="Gene3D" id="3.40.50.800">
    <property type="entry name" value="Anticodon-binding domain"/>
    <property type="match status" value="1"/>
</dbReference>
<dbReference type="GO" id="GO:0006435">
    <property type="term" value="P:threonyl-tRNA aminoacylation"/>
    <property type="evidence" value="ECO:0007669"/>
    <property type="project" value="InterPro"/>
</dbReference>
<reference evidence="17" key="1">
    <citation type="submission" date="2018-06" db="EMBL/GenBank/DDBJ databases">
        <authorList>
            <person name="Zhirakovskaya E."/>
        </authorList>
    </citation>
    <scope>NUCLEOTIDE SEQUENCE</scope>
</reference>
<dbReference type="InterPro" id="IPR045864">
    <property type="entry name" value="aa-tRNA-synth_II/BPL/LPL"/>
</dbReference>
<dbReference type="InterPro" id="IPR036621">
    <property type="entry name" value="Anticodon-bd_dom_sf"/>
</dbReference>
<dbReference type="PROSITE" id="PS50862">
    <property type="entry name" value="AA_TRNA_LIGASE_II"/>
    <property type="match status" value="1"/>
</dbReference>
<evidence type="ECO:0000256" key="10">
    <source>
        <dbReference type="ARBA" id="ARBA00022884"/>
    </source>
</evidence>
<evidence type="ECO:0000256" key="11">
    <source>
        <dbReference type="ARBA" id="ARBA00022917"/>
    </source>
</evidence>
<accession>A0A3B0V8F6</accession>
<keyword evidence="10" id="KW-0694">RNA-binding</keyword>
<dbReference type="SUPFAM" id="SSF55186">
    <property type="entry name" value="ThrRS/AlaRS common domain"/>
    <property type="match status" value="1"/>
</dbReference>
<evidence type="ECO:0000256" key="9">
    <source>
        <dbReference type="ARBA" id="ARBA00022840"/>
    </source>
</evidence>
<keyword evidence="11" id="KW-0648">Protein biosynthesis</keyword>
<dbReference type="FunFam" id="3.30.54.20:FF:000002">
    <property type="entry name" value="Threonine--tRNA ligase"/>
    <property type="match status" value="1"/>
</dbReference>
<dbReference type="Gene3D" id="3.30.980.10">
    <property type="entry name" value="Threonyl-trna Synthetase, Chain A, domain 2"/>
    <property type="match status" value="1"/>
</dbReference>
<dbReference type="PANTHER" id="PTHR11451">
    <property type="entry name" value="THREONINE-TRNA LIGASE"/>
    <property type="match status" value="1"/>
</dbReference>
<keyword evidence="6" id="KW-0479">Metal-binding</keyword>
<evidence type="ECO:0000256" key="1">
    <source>
        <dbReference type="ARBA" id="ARBA00008226"/>
    </source>
</evidence>
<dbReference type="Gene3D" id="3.30.930.10">
    <property type="entry name" value="Bira Bifunctional Protein, Domain 2"/>
    <property type="match status" value="1"/>
</dbReference>
<name>A0A3B0V8F6_9ZZZZ</name>
<dbReference type="InterPro" id="IPR004095">
    <property type="entry name" value="TGS"/>
</dbReference>
<dbReference type="PROSITE" id="PS51880">
    <property type="entry name" value="TGS"/>
    <property type="match status" value="1"/>
</dbReference>
<dbReference type="PANTHER" id="PTHR11451:SF44">
    <property type="entry name" value="THREONINE--TRNA LIGASE, CHLOROPLASTIC_MITOCHONDRIAL 2"/>
    <property type="match status" value="1"/>
</dbReference>
<evidence type="ECO:0000259" key="15">
    <source>
        <dbReference type="PROSITE" id="PS50862"/>
    </source>
</evidence>
<dbReference type="EMBL" id="UOEX01000176">
    <property type="protein sequence ID" value="VAW36583.1"/>
    <property type="molecule type" value="Genomic_DNA"/>
</dbReference>
<organism evidence="17">
    <name type="scientific">hydrothermal vent metagenome</name>
    <dbReference type="NCBI Taxonomy" id="652676"/>
    <lineage>
        <taxon>unclassified sequences</taxon>
        <taxon>metagenomes</taxon>
        <taxon>ecological metagenomes</taxon>
    </lineage>
</organism>
<dbReference type="Pfam" id="PF03129">
    <property type="entry name" value="HGTP_anticodon"/>
    <property type="match status" value="1"/>
</dbReference>
<keyword evidence="9" id="KW-0067">ATP-binding</keyword>
<dbReference type="GO" id="GO:0005737">
    <property type="term" value="C:cytoplasm"/>
    <property type="evidence" value="ECO:0007669"/>
    <property type="project" value="InterPro"/>
</dbReference>
<dbReference type="Gene3D" id="3.30.54.20">
    <property type="match status" value="1"/>
</dbReference>
<dbReference type="NCBIfam" id="TIGR00418">
    <property type="entry name" value="thrS"/>
    <property type="match status" value="1"/>
</dbReference>
<protein>
    <recommendedName>
        <fullName evidence="2">threonine--tRNA ligase</fullName>
        <ecNumber evidence="2">6.1.1.3</ecNumber>
    </recommendedName>
    <alternativeName>
        <fullName evidence="13">Threonyl-tRNA synthetase</fullName>
    </alternativeName>
</protein>
<dbReference type="CDD" id="cd00860">
    <property type="entry name" value="ThrRS_anticodon"/>
    <property type="match status" value="1"/>
</dbReference>
<evidence type="ECO:0000256" key="7">
    <source>
        <dbReference type="ARBA" id="ARBA00022741"/>
    </source>
</evidence>
<proteinExistence type="inferred from homology"/>
<dbReference type="HAMAP" id="MF_00184">
    <property type="entry name" value="Thr_tRNA_synth"/>
    <property type="match status" value="1"/>
</dbReference>
<dbReference type="InterPro" id="IPR002320">
    <property type="entry name" value="Thr-tRNA-ligase_IIa"/>
</dbReference>
<dbReference type="InterPro" id="IPR033728">
    <property type="entry name" value="ThrRS_core"/>
</dbReference>
<dbReference type="SMART" id="SM00863">
    <property type="entry name" value="tRNA_SAD"/>
    <property type="match status" value="1"/>
</dbReference>
<dbReference type="Pfam" id="PF07973">
    <property type="entry name" value="tRNA_SAD"/>
    <property type="match status" value="1"/>
</dbReference>
<dbReference type="GO" id="GO:0005524">
    <property type="term" value="F:ATP binding"/>
    <property type="evidence" value="ECO:0007669"/>
    <property type="project" value="UniProtKB-KW"/>
</dbReference>
<keyword evidence="8" id="KW-0862">Zinc</keyword>
<keyword evidence="3" id="KW-0963">Cytoplasm</keyword>
<dbReference type="GO" id="GO:0046872">
    <property type="term" value="F:metal ion binding"/>
    <property type="evidence" value="ECO:0007669"/>
    <property type="project" value="UniProtKB-KW"/>
</dbReference>
<evidence type="ECO:0000256" key="14">
    <source>
        <dbReference type="ARBA" id="ARBA00049515"/>
    </source>
</evidence>
<dbReference type="InterPro" id="IPR047246">
    <property type="entry name" value="ThrRS_anticodon"/>
</dbReference>
<dbReference type="PRINTS" id="PR01047">
    <property type="entry name" value="TRNASYNTHTHR"/>
</dbReference>
<comment type="catalytic activity">
    <reaction evidence="14">
        <text>tRNA(Thr) + L-threonine + ATP = L-threonyl-tRNA(Thr) + AMP + diphosphate + H(+)</text>
        <dbReference type="Rhea" id="RHEA:24624"/>
        <dbReference type="Rhea" id="RHEA-COMP:9670"/>
        <dbReference type="Rhea" id="RHEA-COMP:9704"/>
        <dbReference type="ChEBI" id="CHEBI:15378"/>
        <dbReference type="ChEBI" id="CHEBI:30616"/>
        <dbReference type="ChEBI" id="CHEBI:33019"/>
        <dbReference type="ChEBI" id="CHEBI:57926"/>
        <dbReference type="ChEBI" id="CHEBI:78442"/>
        <dbReference type="ChEBI" id="CHEBI:78534"/>
        <dbReference type="ChEBI" id="CHEBI:456215"/>
        <dbReference type="EC" id="6.1.1.3"/>
    </reaction>
</comment>
<dbReference type="CDD" id="cd00771">
    <property type="entry name" value="ThrRS_core"/>
    <property type="match status" value="1"/>
</dbReference>
<dbReference type="InterPro" id="IPR002314">
    <property type="entry name" value="aa-tRNA-synt_IIb"/>
</dbReference>
<keyword evidence="4" id="KW-0820">tRNA-binding</keyword>
<dbReference type="SUPFAM" id="SSF55681">
    <property type="entry name" value="Class II aaRS and biotin synthetases"/>
    <property type="match status" value="1"/>
</dbReference>
<sequence length="657" mass="75252">MVWSTKTDIKYVTFHIMTINISIDNSPAQTLPDGVSAAEAIKTICSSKKRKKVLAVKIGNDLKDLSTALQNDTVLETVTADSPTGLDIIRHSAAHIMAQAVLDIFGSQVQVTIGPSITNGFYYDFAKDSPFSSDDLEKIESKMQEIIKADLPFSRQVVSKEEAAALFKSKGQNYKLEIINDITDDTVSLYQQGDFVDLCRGPHLPSTGRLRAFKLIKVAGAYWRGDEKNAMLQRIYGTAFNDAKALRTHLRLLEEAKKRDHRRLGRELELFTINEQVGPGLILWQPKGARVRSLIEEFWKNEHFRHDYELLYTPQIAKRDLWQTSGHLDFYVDDMFSPMDVDEVSYQIKPMNCPFHIAIYKTRKRSYREFPIRWCELGTVYRYERTGALHGLMRVRGFTQDDAHIFTLPEQLEDEIFNILDLNMNILQTFGFKEYEVYLSTRPEKSVGSDENWERATNALKHALEKRGMSYEIDPGEGVFYGPKIDIKIKDVIGRSWQCSTIQVDFNLPERFAMSYTGEDGHDHQPIMIHRALMGSLERFFGVLIEHYAGAFPLWLAPTQAIILNISDAQHEYAKGVYKQLREAGIRVEKDLRNEKLNYKIRQAQLKKIPFMLIIGDQEVADNTLTARLRDGKNLPAMTVGEFLERIKQDSCIPTLN</sequence>
<feature type="domain" description="Aminoacyl-transfer RNA synthetases class-II family profile" evidence="15">
    <location>
        <begin position="260"/>
        <end position="553"/>
    </location>
</feature>
<evidence type="ECO:0000256" key="4">
    <source>
        <dbReference type="ARBA" id="ARBA00022555"/>
    </source>
</evidence>
<evidence type="ECO:0000313" key="17">
    <source>
        <dbReference type="EMBL" id="VAW36583.1"/>
    </source>
</evidence>
<dbReference type="GO" id="GO:0004829">
    <property type="term" value="F:threonine-tRNA ligase activity"/>
    <property type="evidence" value="ECO:0007669"/>
    <property type="project" value="UniProtKB-EC"/>
</dbReference>
<evidence type="ECO:0000256" key="5">
    <source>
        <dbReference type="ARBA" id="ARBA00022598"/>
    </source>
</evidence>
<evidence type="ECO:0000256" key="13">
    <source>
        <dbReference type="ARBA" id="ARBA00031900"/>
    </source>
</evidence>
<keyword evidence="5 17" id="KW-0436">Ligase</keyword>
<dbReference type="AlphaFoldDB" id="A0A3B0V8F6"/>
<dbReference type="GO" id="GO:0000049">
    <property type="term" value="F:tRNA binding"/>
    <property type="evidence" value="ECO:0007669"/>
    <property type="project" value="UniProtKB-KW"/>
</dbReference>
<evidence type="ECO:0000259" key="16">
    <source>
        <dbReference type="PROSITE" id="PS51880"/>
    </source>
</evidence>
<dbReference type="InterPro" id="IPR006195">
    <property type="entry name" value="aa-tRNA-synth_II"/>
</dbReference>
<evidence type="ECO:0000256" key="3">
    <source>
        <dbReference type="ARBA" id="ARBA00022490"/>
    </source>
</evidence>
<dbReference type="FunFam" id="3.30.930.10:FF:000002">
    <property type="entry name" value="Threonine--tRNA ligase"/>
    <property type="match status" value="1"/>
</dbReference>
<keyword evidence="7" id="KW-0547">Nucleotide-binding</keyword>
<gene>
    <name evidence="17" type="ORF">MNBD_DELTA03-219</name>
</gene>
<dbReference type="SUPFAM" id="SSF52954">
    <property type="entry name" value="Class II aaRS ABD-related"/>
    <property type="match status" value="1"/>
</dbReference>
<keyword evidence="12 17" id="KW-0030">Aminoacyl-tRNA synthetase</keyword>
<evidence type="ECO:0000256" key="6">
    <source>
        <dbReference type="ARBA" id="ARBA00022723"/>
    </source>
</evidence>
<feature type="domain" description="TGS" evidence="16">
    <location>
        <begin position="15"/>
        <end position="79"/>
    </location>
</feature>
<dbReference type="Pfam" id="PF00587">
    <property type="entry name" value="tRNA-synt_2b"/>
    <property type="match status" value="1"/>
</dbReference>
<comment type="similarity">
    <text evidence="1">Belongs to the class-II aminoacyl-tRNA synthetase family.</text>
</comment>